<feature type="compositionally biased region" description="Gly residues" evidence="4">
    <location>
        <begin position="98"/>
        <end position="107"/>
    </location>
</feature>
<dbReference type="Gene3D" id="2.30.30.1020">
    <property type="entry name" value="CCR4-NOT complex subunit 2/3/5, C-terminal domain"/>
    <property type="match status" value="1"/>
</dbReference>
<feature type="region of interest" description="Disordered" evidence="4">
    <location>
        <begin position="156"/>
        <end position="193"/>
    </location>
</feature>
<dbReference type="Pfam" id="PF04153">
    <property type="entry name" value="NOT2_3_5_C"/>
    <property type="match status" value="1"/>
</dbReference>
<dbReference type="InterPro" id="IPR038635">
    <property type="entry name" value="CCR4-NOT_su2/3/5_C_sf"/>
</dbReference>
<feature type="compositionally biased region" description="Low complexity" evidence="4">
    <location>
        <begin position="214"/>
        <end position="229"/>
    </location>
</feature>
<name>A0AA48QXI5_9TREE</name>
<reference evidence="6" key="1">
    <citation type="journal article" date="2023" name="BMC Genomics">
        <title>Chromosome-level genome assemblies of Cutaneotrichosporon spp. (Trichosporonales, Basidiomycota) reveal imbalanced evolution between nucleotide sequences and chromosome synteny.</title>
        <authorList>
            <person name="Kobayashi Y."/>
            <person name="Kayamori A."/>
            <person name="Aoki K."/>
            <person name="Shiwa Y."/>
            <person name="Matsutani M."/>
            <person name="Fujita N."/>
            <person name="Sugita T."/>
            <person name="Iwasaki W."/>
            <person name="Tanaka N."/>
            <person name="Takashima M."/>
        </authorList>
    </citation>
    <scope>NUCLEOTIDE SEQUENCE</scope>
    <source>
        <strain evidence="6">HIS019</strain>
    </source>
</reference>
<dbReference type="AlphaFoldDB" id="A0AA48QXI5"/>
<evidence type="ECO:0000256" key="3">
    <source>
        <dbReference type="ARBA" id="ARBA00023163"/>
    </source>
</evidence>
<feature type="domain" description="NOT2/NOT3/NOT5 C-terminal" evidence="5">
    <location>
        <begin position="322"/>
        <end position="440"/>
    </location>
</feature>
<dbReference type="EMBL" id="AP028217">
    <property type="protein sequence ID" value="BEI93599.1"/>
    <property type="molecule type" value="Genomic_DNA"/>
</dbReference>
<sequence length="503" mass="54079">MPPQRGSLQPTSTLFTSTTTIITSPLYIQLYHPNTMNRAGGLLGQPRQSTVPPGYRAAQPTAGGANGMFYGGPAMQNRGTGLMGQGALGGFPPSSGLGRSGPPGISGRGADPNDFPALGSHNQHGNNSTYASQAQPSQGGSSHLQQQMYNLHIGQGQGQMDSMAPPPPPGLSGPTSSSNQPNGAGEGLRDDFPALGVGEKERMAGVLKIGGGSNQPSSPQQSLNGPGSSHSATPANMGQGPPSATGESWTRQSPTRTDPLLRQQVQHPVQQILSSPVDKWGLKALLHQIRQHMGKDDRGMLMFGEDLVDLGVDVSSAEPLYQSFVTPWAEPSQSQQLQIEDMFVIPGCYHVVPPPVESKMSNFSEETLFFQFYSAPQDMLQLMAAEELYNRGWRFNMEARVWMTSPLLSQIDMHGDLSQHPPVVRGNLTVFEPSSFTKRDTRELPGGEEYPVELVHLEATRRASEIATEQAKPRKDSVRSPEDNNSSLLASNTQHFQNMAVAH</sequence>
<protein>
    <recommendedName>
        <fullName evidence="5">NOT2/NOT3/NOT5 C-terminal domain-containing protein</fullName>
    </recommendedName>
</protein>
<feature type="region of interest" description="Disordered" evidence="4">
    <location>
        <begin position="208"/>
        <end position="255"/>
    </location>
</feature>
<feature type="compositionally biased region" description="Low complexity" evidence="4">
    <location>
        <begin position="131"/>
        <end position="142"/>
    </location>
</feature>
<dbReference type="KEGG" id="ccac:CcaHIS019_0600580"/>
<evidence type="ECO:0000256" key="2">
    <source>
        <dbReference type="ARBA" id="ARBA00023015"/>
    </source>
</evidence>
<evidence type="ECO:0000259" key="5">
    <source>
        <dbReference type="Pfam" id="PF04153"/>
    </source>
</evidence>
<organism evidence="6 7">
    <name type="scientific">Cutaneotrichosporon cavernicola</name>
    <dbReference type="NCBI Taxonomy" id="279322"/>
    <lineage>
        <taxon>Eukaryota</taxon>
        <taxon>Fungi</taxon>
        <taxon>Dikarya</taxon>
        <taxon>Basidiomycota</taxon>
        <taxon>Agaricomycotina</taxon>
        <taxon>Tremellomycetes</taxon>
        <taxon>Trichosporonales</taxon>
        <taxon>Trichosporonaceae</taxon>
        <taxon>Cutaneotrichosporon</taxon>
    </lineage>
</organism>
<dbReference type="PANTHER" id="PTHR23326">
    <property type="entry name" value="CCR4 NOT-RELATED"/>
    <property type="match status" value="1"/>
</dbReference>
<feature type="compositionally biased region" description="Basic and acidic residues" evidence="4">
    <location>
        <begin position="471"/>
        <end position="482"/>
    </location>
</feature>
<feature type="compositionally biased region" description="Polar residues" evidence="4">
    <location>
        <begin position="245"/>
        <end position="255"/>
    </location>
</feature>
<feature type="region of interest" description="Disordered" evidence="4">
    <location>
        <begin position="85"/>
        <end position="143"/>
    </location>
</feature>
<accession>A0AA48QXI5</accession>
<dbReference type="Proteomes" id="UP001233271">
    <property type="component" value="Chromosome 6"/>
</dbReference>
<dbReference type="GeneID" id="85497469"/>
<evidence type="ECO:0000256" key="1">
    <source>
        <dbReference type="ARBA" id="ARBA00007682"/>
    </source>
</evidence>
<feature type="compositionally biased region" description="Polar residues" evidence="4">
    <location>
        <begin position="120"/>
        <end position="130"/>
    </location>
</feature>
<evidence type="ECO:0000256" key="4">
    <source>
        <dbReference type="SAM" id="MobiDB-lite"/>
    </source>
</evidence>
<gene>
    <name evidence="6" type="primary">CDC36</name>
    <name evidence="6" type="ORF">CcaverHIS019_0600580</name>
</gene>
<evidence type="ECO:0000313" key="6">
    <source>
        <dbReference type="EMBL" id="BEI93599.1"/>
    </source>
</evidence>
<dbReference type="GO" id="GO:0030015">
    <property type="term" value="C:CCR4-NOT core complex"/>
    <property type="evidence" value="ECO:0007669"/>
    <property type="project" value="InterPro"/>
</dbReference>
<proteinExistence type="inferred from homology"/>
<evidence type="ECO:0000313" key="7">
    <source>
        <dbReference type="Proteomes" id="UP001233271"/>
    </source>
</evidence>
<keyword evidence="3" id="KW-0804">Transcription</keyword>
<dbReference type="InterPro" id="IPR040168">
    <property type="entry name" value="Not2/3/5"/>
</dbReference>
<keyword evidence="7" id="KW-1185">Reference proteome</keyword>
<comment type="similarity">
    <text evidence="1">Belongs to the CNOT2/3/5 family.</text>
</comment>
<dbReference type="GO" id="GO:0000289">
    <property type="term" value="P:nuclear-transcribed mRNA poly(A) tail shortening"/>
    <property type="evidence" value="ECO:0007669"/>
    <property type="project" value="UniProtKB-ARBA"/>
</dbReference>
<keyword evidence="2" id="KW-0805">Transcription regulation</keyword>
<dbReference type="InterPro" id="IPR007282">
    <property type="entry name" value="NOT2/3/5_C"/>
</dbReference>
<dbReference type="RefSeq" id="XP_060458864.1">
    <property type="nucleotide sequence ID" value="XM_060602474.1"/>
</dbReference>
<dbReference type="GO" id="GO:0006355">
    <property type="term" value="P:regulation of DNA-templated transcription"/>
    <property type="evidence" value="ECO:0007669"/>
    <property type="project" value="InterPro"/>
</dbReference>
<feature type="compositionally biased region" description="Polar residues" evidence="4">
    <location>
        <begin position="483"/>
        <end position="497"/>
    </location>
</feature>
<feature type="region of interest" description="Disordered" evidence="4">
    <location>
        <begin position="465"/>
        <end position="503"/>
    </location>
</feature>